<evidence type="ECO:0000256" key="2">
    <source>
        <dbReference type="ARBA" id="ARBA00022942"/>
    </source>
</evidence>
<name>A0A9D4SG79_DERFA</name>
<dbReference type="InterPro" id="IPR003186">
    <property type="entry name" value="PA28_C"/>
</dbReference>
<accession>A0A9D4SG79</accession>
<dbReference type="AlphaFoldDB" id="A0A9D4SG79"/>
<dbReference type="SUPFAM" id="SSF47216">
    <property type="entry name" value="Proteasome activator"/>
    <property type="match status" value="1"/>
</dbReference>
<gene>
    <name evidence="4" type="ORF">HUG17_7975</name>
</gene>
<dbReference type="GO" id="GO:0005737">
    <property type="term" value="C:cytoplasm"/>
    <property type="evidence" value="ECO:0007669"/>
    <property type="project" value="TreeGrafter"/>
</dbReference>
<reference evidence="4" key="2">
    <citation type="journal article" date="2021" name="World Allergy Organ. J.">
        <title>Chromosome-level assembly of Dermatophagoides farinae genome and transcriptome reveals two novel allergens Der f 37 and Der f 39.</title>
        <authorList>
            <person name="Chen J."/>
            <person name="Cai Z."/>
            <person name="Fan D."/>
            <person name="Hu J."/>
            <person name="Hou Y."/>
            <person name="He Y."/>
            <person name="Zhang Z."/>
            <person name="Zhao Z."/>
            <person name="Gao P."/>
            <person name="Hu W."/>
            <person name="Sun J."/>
            <person name="Li J."/>
            <person name="Ji K."/>
        </authorList>
    </citation>
    <scope>NUCLEOTIDE SEQUENCE</scope>
    <source>
        <strain evidence="4">JKM2019</strain>
    </source>
</reference>
<evidence type="ECO:0000256" key="1">
    <source>
        <dbReference type="ARBA" id="ARBA00005883"/>
    </source>
</evidence>
<dbReference type="GO" id="GO:0008537">
    <property type="term" value="C:proteasome activator complex"/>
    <property type="evidence" value="ECO:0007669"/>
    <property type="project" value="InterPro"/>
</dbReference>
<dbReference type="GO" id="GO:2000045">
    <property type="term" value="P:regulation of G1/S transition of mitotic cell cycle"/>
    <property type="evidence" value="ECO:0007669"/>
    <property type="project" value="TreeGrafter"/>
</dbReference>
<dbReference type="GO" id="GO:0061133">
    <property type="term" value="F:endopeptidase activator activity"/>
    <property type="evidence" value="ECO:0007669"/>
    <property type="project" value="TreeGrafter"/>
</dbReference>
<keyword evidence="2" id="KW-0647">Proteasome</keyword>
<evidence type="ECO:0000259" key="3">
    <source>
        <dbReference type="Pfam" id="PF02252"/>
    </source>
</evidence>
<organism evidence="4">
    <name type="scientific">Dermatophagoides farinae</name>
    <name type="common">American house dust mite</name>
    <dbReference type="NCBI Taxonomy" id="6954"/>
    <lineage>
        <taxon>Eukaryota</taxon>
        <taxon>Metazoa</taxon>
        <taxon>Ecdysozoa</taxon>
        <taxon>Arthropoda</taxon>
        <taxon>Chelicerata</taxon>
        <taxon>Arachnida</taxon>
        <taxon>Acari</taxon>
        <taxon>Acariformes</taxon>
        <taxon>Sarcoptiformes</taxon>
        <taxon>Astigmata</taxon>
        <taxon>Psoroptidia</taxon>
        <taxon>Analgoidea</taxon>
        <taxon>Pyroglyphidae</taxon>
        <taxon>Dermatophagoidinae</taxon>
        <taxon>Dermatophagoides</taxon>
    </lineage>
</organism>
<dbReference type="PANTHER" id="PTHR10660">
    <property type="entry name" value="PROTEASOME REGULATOR PA28"/>
    <property type="match status" value="1"/>
</dbReference>
<dbReference type="InterPro" id="IPR036252">
    <property type="entry name" value="Proteasome_activ_sf"/>
</dbReference>
<dbReference type="GO" id="GO:0061136">
    <property type="term" value="P:regulation of proteasomal protein catabolic process"/>
    <property type="evidence" value="ECO:0007669"/>
    <property type="project" value="TreeGrafter"/>
</dbReference>
<dbReference type="InterPro" id="IPR009077">
    <property type="entry name" value="Proteasome_activ_PA28"/>
</dbReference>
<comment type="caution">
    <text evidence="4">The sequence shown here is derived from an EMBL/GenBank/DDBJ whole genome shotgun (WGS) entry which is preliminary data.</text>
</comment>
<sequence>MNNPNEKRLNELKLLYIDFLEMDQISKQFNNYIQRIKNLDQIIFGNISETFRSTNQTDNLIPIPCSIKQVANKIRKTPLDQWPMINPSLQCYRLDKQPLLLMNCNYINTNDCIVKLIEQILPVMIDIDKDIDRVHYALQLIMPKLRDGEYVAIDLLEQLMDKIESFQCEIQTAYEWLMSYNERRANRIVNYIRHIHNGDERIILNRFDQDCLIMFHKIIDDLYRWSILIYRLFTINHEQLMEYKNIHGGMTIIDKERFENFYQ</sequence>
<proteinExistence type="inferred from homology"/>
<dbReference type="EMBL" id="SDOV01000005">
    <property type="protein sequence ID" value="KAH7640508.1"/>
    <property type="molecule type" value="Genomic_DNA"/>
</dbReference>
<dbReference type="Proteomes" id="UP000828236">
    <property type="component" value="Unassembled WGS sequence"/>
</dbReference>
<comment type="similarity">
    <text evidence="1">Belongs to the PA28 family.</text>
</comment>
<protein>
    <recommendedName>
        <fullName evidence="3">Proteasome activator PA28 C-terminal domain-containing protein</fullName>
    </recommendedName>
</protein>
<dbReference type="GO" id="GO:0005654">
    <property type="term" value="C:nucleoplasm"/>
    <property type="evidence" value="ECO:0007669"/>
    <property type="project" value="TreeGrafter"/>
</dbReference>
<feature type="domain" description="Proteasome activator PA28 C-terminal" evidence="3">
    <location>
        <begin position="107"/>
        <end position="244"/>
    </location>
</feature>
<dbReference type="InterPro" id="IPR036997">
    <property type="entry name" value="PA28_C_sf"/>
</dbReference>
<dbReference type="PANTHER" id="PTHR10660:SF2">
    <property type="entry name" value="LD45860P"/>
    <property type="match status" value="1"/>
</dbReference>
<dbReference type="Gene3D" id="1.20.120.180">
    <property type="entry name" value="Proteasome activator pa28, C-terminal domain"/>
    <property type="match status" value="1"/>
</dbReference>
<dbReference type="Pfam" id="PF02252">
    <property type="entry name" value="PA28_C"/>
    <property type="match status" value="1"/>
</dbReference>
<reference evidence="4" key="1">
    <citation type="submission" date="2020-06" db="EMBL/GenBank/DDBJ databases">
        <authorList>
            <person name="Ji K."/>
            <person name="Li J."/>
        </authorList>
    </citation>
    <scope>NUCLEOTIDE SEQUENCE</scope>
    <source>
        <strain evidence="4">JKM2019</strain>
        <tissue evidence="4">Whole body</tissue>
    </source>
</reference>
<evidence type="ECO:0000313" key="4">
    <source>
        <dbReference type="EMBL" id="KAH7640508.1"/>
    </source>
</evidence>